<protein>
    <submittedName>
        <fullName evidence="6">HTH-type transcriptional regulator MalT</fullName>
    </submittedName>
</protein>
<dbReference type="Pfam" id="PF00196">
    <property type="entry name" value="GerE"/>
    <property type="match status" value="1"/>
</dbReference>
<feature type="region of interest" description="Disordered" evidence="4">
    <location>
        <begin position="112"/>
        <end position="133"/>
    </location>
</feature>
<feature type="compositionally biased region" description="Polar residues" evidence="4">
    <location>
        <begin position="123"/>
        <end position="133"/>
    </location>
</feature>
<accession>A0A402BJZ1</accession>
<keyword evidence="7" id="KW-1185">Reference proteome</keyword>
<dbReference type="AlphaFoldDB" id="A0A402BJZ1"/>
<dbReference type="SUPFAM" id="SSF46894">
    <property type="entry name" value="C-terminal effector domain of the bipartite response regulators"/>
    <property type="match status" value="1"/>
</dbReference>
<dbReference type="SUPFAM" id="SSF52540">
    <property type="entry name" value="P-loop containing nucleoside triphosphate hydrolases"/>
    <property type="match status" value="1"/>
</dbReference>
<dbReference type="PANTHER" id="PTHR44688:SF16">
    <property type="entry name" value="DNA-BINDING TRANSCRIPTIONAL ACTIVATOR DEVR_DOSR"/>
    <property type="match status" value="1"/>
</dbReference>
<evidence type="ECO:0000259" key="5">
    <source>
        <dbReference type="PROSITE" id="PS50043"/>
    </source>
</evidence>
<dbReference type="Gene3D" id="1.10.10.10">
    <property type="entry name" value="Winged helix-like DNA-binding domain superfamily/Winged helix DNA-binding domain"/>
    <property type="match status" value="1"/>
</dbReference>
<proteinExistence type="predicted"/>
<dbReference type="PROSITE" id="PS50043">
    <property type="entry name" value="HTH_LUXR_2"/>
    <property type="match status" value="1"/>
</dbReference>
<name>A0A402BJZ1_9CHLR</name>
<evidence type="ECO:0000256" key="2">
    <source>
        <dbReference type="ARBA" id="ARBA00023125"/>
    </source>
</evidence>
<sequence>MPKSARYTLLWSPEQATYVFTGPSEDTMPAFGNNRDEWLPWLETQHSFAFAGRHGRINLLKEQRRNSAEGYWYAYRRHQGRMRKRYLGLSSQLSIEKLEELAALLTHEPAVTSASPATAPTSQSKTGNVNTENIRNPTVSALSFEPLLIPKLQLPQPQKSLLSRERLWRLLDQGLEHKLTLISGPAGYGKTTAVSQWIAQGSSRADFPRVASVNLDEEDNDVVRFWRYLIAACQLLLPHCGGEALELLRAHRLLPFKSLHMMLTSLLNELSQLEEPAVLILDDCHLVNSPQVIESLSFFIDHLPVSLHLFMLLRGDPPLSISRLRARNELLDIYPPMLAFSFEETRAFFERELPFTLAQKDLRQIHEQLEGWATGLRLLARALLDVSNTQTIQHILANFTQNHWSIHAYLLEEVLHTLPTRQQEFLLQTSVLPLLTAPLCDVIRQGTDSEELIQLLRAGDMFLVPLYGSGEWARYHPLFAEVMRQEAQRKLGAERLRQLSAQASVWYEAHNLQVEAIEAALEAALFARAVILIEQLMAQREQHTASEPQEIYSLRRWLQRLPEEELAHHPDLCVQYAMSLLFSLMGEEPETPHGRERIQQLLYRAEHYWRDANNTQKLAEIFAFRALLARQEGNIMQAVTWARQALAWLPTTERTWRNLALTVVGVGEMLSGDLTAARKILLEALALSEQLGNFLYARATRGMLGGASFELGELHHTSEQFRQILHEARAQEDRDDIARMQLGLAQIMYQWNQLDAARQAAQEALELSEQLHAEDTLAHATMCLATIEQAQGQSEQAQQRLTAWLVRAQTTQTAQSYQLMRELRTILARFQLARANQTAVQRWFASVELKQETLPLLQRRREQLMMARYLLAREESSAAITQLEELYASAKQTGHVLLTLEVLVVLVLAYTRQGTQAKAHEQLQLLLHATHSEGYQRLFVDEGEEMARLLRDCLPRIQPKALQIYAKQLLNAFDPQPTHSATGLSGEPLSQQEQKVLRLLSMGNTNAEIARELVVSVNTVRSQVQSIYRKLDVSNRMQASARAKQLKLRD</sequence>
<dbReference type="PANTHER" id="PTHR44688">
    <property type="entry name" value="DNA-BINDING TRANSCRIPTIONAL ACTIVATOR DEVR_DOSR"/>
    <property type="match status" value="1"/>
</dbReference>
<dbReference type="InterPro" id="IPR016032">
    <property type="entry name" value="Sig_transdc_resp-reg_C-effctor"/>
</dbReference>
<dbReference type="GO" id="GO:0006355">
    <property type="term" value="P:regulation of DNA-templated transcription"/>
    <property type="evidence" value="ECO:0007669"/>
    <property type="project" value="InterPro"/>
</dbReference>
<gene>
    <name evidence="6" type="primary">malT_5</name>
    <name evidence="6" type="ORF">KDA_71340</name>
</gene>
<dbReference type="Gene3D" id="3.40.50.300">
    <property type="entry name" value="P-loop containing nucleotide triphosphate hydrolases"/>
    <property type="match status" value="1"/>
</dbReference>
<dbReference type="InterPro" id="IPR027417">
    <property type="entry name" value="P-loop_NTPase"/>
</dbReference>
<dbReference type="SUPFAM" id="SSF48452">
    <property type="entry name" value="TPR-like"/>
    <property type="match status" value="1"/>
</dbReference>
<comment type="caution">
    <text evidence="6">The sequence shown here is derived from an EMBL/GenBank/DDBJ whole genome shotgun (WGS) entry which is preliminary data.</text>
</comment>
<dbReference type="InterPro" id="IPR000792">
    <property type="entry name" value="Tscrpt_reg_LuxR_C"/>
</dbReference>
<dbReference type="Proteomes" id="UP000287171">
    <property type="component" value="Unassembled WGS sequence"/>
</dbReference>
<feature type="domain" description="HTH luxR-type" evidence="5">
    <location>
        <begin position="982"/>
        <end position="1047"/>
    </location>
</feature>
<keyword evidence="1" id="KW-0805">Transcription regulation</keyword>
<dbReference type="Pfam" id="PF17874">
    <property type="entry name" value="TPR_MalT"/>
    <property type="match status" value="1"/>
</dbReference>
<dbReference type="InterPro" id="IPR041617">
    <property type="entry name" value="TPR_MalT"/>
</dbReference>
<evidence type="ECO:0000256" key="3">
    <source>
        <dbReference type="ARBA" id="ARBA00023163"/>
    </source>
</evidence>
<dbReference type="PROSITE" id="PS00622">
    <property type="entry name" value="HTH_LUXR_1"/>
    <property type="match status" value="1"/>
</dbReference>
<dbReference type="InterPro" id="IPR059106">
    <property type="entry name" value="WHD_MalT"/>
</dbReference>
<reference evidence="7" key="1">
    <citation type="submission" date="2018-12" db="EMBL/GenBank/DDBJ databases">
        <title>Tengunoibacter tsumagoiensis gen. nov., sp. nov., Dictyobacter kobayashii sp. nov., D. alpinus sp. nov., and D. joshuensis sp. nov. and description of Dictyobacteraceae fam. nov. within the order Ktedonobacterales isolated from Tengu-no-mugimeshi.</title>
        <authorList>
            <person name="Wang C.M."/>
            <person name="Zheng Y."/>
            <person name="Sakai Y."/>
            <person name="Toyoda A."/>
            <person name="Minakuchi Y."/>
            <person name="Abe K."/>
            <person name="Yokota A."/>
            <person name="Yabe S."/>
        </authorList>
    </citation>
    <scope>NUCLEOTIDE SEQUENCE [LARGE SCALE GENOMIC DNA]</scope>
    <source>
        <strain evidence="7">Uno16</strain>
    </source>
</reference>
<organism evidence="6 7">
    <name type="scientific">Dictyobacter alpinus</name>
    <dbReference type="NCBI Taxonomy" id="2014873"/>
    <lineage>
        <taxon>Bacteria</taxon>
        <taxon>Bacillati</taxon>
        <taxon>Chloroflexota</taxon>
        <taxon>Ktedonobacteria</taxon>
        <taxon>Ktedonobacterales</taxon>
        <taxon>Dictyobacteraceae</taxon>
        <taxon>Dictyobacter</taxon>
    </lineage>
</organism>
<dbReference type="CDD" id="cd06170">
    <property type="entry name" value="LuxR_C_like"/>
    <property type="match status" value="1"/>
</dbReference>
<evidence type="ECO:0000313" key="7">
    <source>
        <dbReference type="Proteomes" id="UP000287171"/>
    </source>
</evidence>
<dbReference type="InterPro" id="IPR011990">
    <property type="entry name" value="TPR-like_helical_dom_sf"/>
</dbReference>
<dbReference type="Pfam" id="PF25873">
    <property type="entry name" value="WHD_MalT"/>
    <property type="match status" value="1"/>
</dbReference>
<dbReference type="GO" id="GO:0003677">
    <property type="term" value="F:DNA binding"/>
    <property type="evidence" value="ECO:0007669"/>
    <property type="project" value="UniProtKB-KW"/>
</dbReference>
<evidence type="ECO:0000256" key="1">
    <source>
        <dbReference type="ARBA" id="ARBA00023015"/>
    </source>
</evidence>
<dbReference type="OrthoDB" id="135557at2"/>
<dbReference type="SMART" id="SM00421">
    <property type="entry name" value="HTH_LUXR"/>
    <property type="match status" value="1"/>
</dbReference>
<dbReference type="EMBL" id="BIFT01000002">
    <property type="protein sequence ID" value="GCE31650.1"/>
    <property type="molecule type" value="Genomic_DNA"/>
</dbReference>
<dbReference type="PRINTS" id="PR00038">
    <property type="entry name" value="HTHLUXR"/>
</dbReference>
<keyword evidence="2" id="KW-0238">DNA-binding</keyword>
<dbReference type="RefSeq" id="WP_126631593.1">
    <property type="nucleotide sequence ID" value="NZ_BIFT01000002.1"/>
</dbReference>
<keyword evidence="3" id="KW-0804">Transcription</keyword>
<feature type="compositionally biased region" description="Low complexity" evidence="4">
    <location>
        <begin position="112"/>
        <end position="122"/>
    </location>
</feature>
<evidence type="ECO:0000256" key="4">
    <source>
        <dbReference type="SAM" id="MobiDB-lite"/>
    </source>
</evidence>
<dbReference type="InterPro" id="IPR036388">
    <property type="entry name" value="WH-like_DNA-bd_sf"/>
</dbReference>
<dbReference type="Gene3D" id="1.25.40.10">
    <property type="entry name" value="Tetratricopeptide repeat domain"/>
    <property type="match status" value="1"/>
</dbReference>
<evidence type="ECO:0000313" key="6">
    <source>
        <dbReference type="EMBL" id="GCE31650.1"/>
    </source>
</evidence>